<keyword evidence="3" id="KW-1185">Reference proteome</keyword>
<protein>
    <recommendedName>
        <fullName evidence="1">DUF6927 domain-containing protein</fullName>
    </recommendedName>
</protein>
<comment type="caution">
    <text evidence="2">The sequence shown here is derived from an EMBL/GenBank/DDBJ whole genome shotgun (WGS) entry which is preliminary data.</text>
</comment>
<dbReference type="RefSeq" id="WP_226609410.1">
    <property type="nucleotide sequence ID" value="NZ_JAJAQI010000022.1"/>
</dbReference>
<dbReference type="EMBL" id="JAJAQI010000022">
    <property type="protein sequence ID" value="MCB4823111.1"/>
    <property type="molecule type" value="Genomic_DNA"/>
</dbReference>
<evidence type="ECO:0000313" key="2">
    <source>
        <dbReference type="EMBL" id="MCB4823111.1"/>
    </source>
</evidence>
<gene>
    <name evidence="2" type="ORF">LHA35_15360</name>
</gene>
<dbReference type="Proteomes" id="UP001139311">
    <property type="component" value="Unassembled WGS sequence"/>
</dbReference>
<reference evidence="2" key="1">
    <citation type="submission" date="2021-10" db="EMBL/GenBank/DDBJ databases">
        <title>Roseicella aerolatum sp. nov., isolated from aerosols of e-waste dismantling site.</title>
        <authorList>
            <person name="Qin T."/>
        </authorList>
    </citation>
    <scope>NUCLEOTIDE SEQUENCE</scope>
    <source>
        <strain evidence="2">GB24</strain>
    </source>
</reference>
<dbReference type="AlphaFoldDB" id="A0A9X1IF80"/>
<feature type="domain" description="DUF6927" evidence="1">
    <location>
        <begin position="105"/>
        <end position="182"/>
    </location>
</feature>
<dbReference type="Pfam" id="PF21992">
    <property type="entry name" value="DUF6927"/>
    <property type="match status" value="1"/>
</dbReference>
<evidence type="ECO:0000259" key="1">
    <source>
        <dbReference type="Pfam" id="PF21992"/>
    </source>
</evidence>
<dbReference type="InterPro" id="IPR053845">
    <property type="entry name" value="DUF6927"/>
</dbReference>
<name>A0A9X1IF80_9PROT</name>
<proteinExistence type="predicted"/>
<accession>A0A9X1IF80</accession>
<sequence>MGWLFMSSLGRFRGPRAYLDDQFSYRCGTVRSTVLRSALVRMRTYYAAVEQIGPDMPRAVFAVVCLVRYNPRDANGDVFGYKDMTEHMGPCEAECPAAILDLLTPTDADHALAWRARCRAAIAARSDRPRLRNGAIIVFDEPIAFTDGSAHAQLEVVIEPGRPRAVRFRPAGGGGLYRISNLHQRNYRLESIA</sequence>
<evidence type="ECO:0000313" key="3">
    <source>
        <dbReference type="Proteomes" id="UP001139311"/>
    </source>
</evidence>
<organism evidence="2 3">
    <name type="scientific">Roseicella aerolata</name>
    <dbReference type="NCBI Taxonomy" id="2883479"/>
    <lineage>
        <taxon>Bacteria</taxon>
        <taxon>Pseudomonadati</taxon>
        <taxon>Pseudomonadota</taxon>
        <taxon>Alphaproteobacteria</taxon>
        <taxon>Acetobacterales</taxon>
        <taxon>Roseomonadaceae</taxon>
        <taxon>Roseicella</taxon>
    </lineage>
</organism>